<evidence type="ECO:0000313" key="2">
    <source>
        <dbReference type="Proteomes" id="UP001055167"/>
    </source>
</evidence>
<dbReference type="RefSeq" id="WP_128561162.1">
    <property type="nucleotide sequence ID" value="NZ_BPQH01000012.1"/>
</dbReference>
<proteinExistence type="predicted"/>
<gene>
    <name evidence="1" type="ORF">OPKNFCMD_3974</name>
</gene>
<reference evidence="1" key="1">
    <citation type="journal article" date="2021" name="Front. Microbiol.">
        <title>Comprehensive Comparative Genomics and Phenotyping of Methylobacterium Species.</title>
        <authorList>
            <person name="Alessa O."/>
            <person name="Ogura Y."/>
            <person name="Fujitani Y."/>
            <person name="Takami H."/>
            <person name="Hayashi T."/>
            <person name="Sahin N."/>
            <person name="Tani A."/>
        </authorList>
    </citation>
    <scope>NUCLEOTIDE SEQUENCE</scope>
    <source>
        <strain evidence="1">KCTC 52305</strain>
    </source>
</reference>
<comment type="caution">
    <text evidence="1">The sequence shown here is derived from an EMBL/GenBank/DDBJ whole genome shotgun (WGS) entry which is preliminary data.</text>
</comment>
<evidence type="ECO:0000313" key="1">
    <source>
        <dbReference type="EMBL" id="GJD51222.1"/>
    </source>
</evidence>
<accession>A0ABQ4R0L5</accession>
<protein>
    <submittedName>
        <fullName evidence="1">Uncharacterized protein</fullName>
    </submittedName>
</protein>
<reference evidence="1" key="2">
    <citation type="submission" date="2021-08" db="EMBL/GenBank/DDBJ databases">
        <authorList>
            <person name="Tani A."/>
            <person name="Ola A."/>
            <person name="Ogura Y."/>
            <person name="Katsura K."/>
            <person name="Hayashi T."/>
        </authorList>
    </citation>
    <scope>NUCLEOTIDE SEQUENCE</scope>
    <source>
        <strain evidence="1">KCTC 52305</strain>
    </source>
</reference>
<dbReference type="EMBL" id="BPQH01000012">
    <property type="protein sequence ID" value="GJD51222.1"/>
    <property type="molecule type" value="Genomic_DNA"/>
</dbReference>
<keyword evidence="2" id="KW-1185">Reference proteome</keyword>
<organism evidence="1 2">
    <name type="scientific">Methylobacterium crusticola</name>
    <dbReference type="NCBI Taxonomy" id="1697972"/>
    <lineage>
        <taxon>Bacteria</taxon>
        <taxon>Pseudomonadati</taxon>
        <taxon>Pseudomonadota</taxon>
        <taxon>Alphaproteobacteria</taxon>
        <taxon>Hyphomicrobiales</taxon>
        <taxon>Methylobacteriaceae</taxon>
        <taxon>Methylobacterium</taxon>
    </lineage>
</organism>
<name>A0ABQ4R0L5_9HYPH</name>
<dbReference type="Proteomes" id="UP001055167">
    <property type="component" value="Unassembled WGS sequence"/>
</dbReference>
<sequence>MYKVKAKDPAGRVMLFACGTADQALERTWDLARRGFKDIVIADPKGKEMNADVFERSMSVD</sequence>